<name>A0A1Z2SMA8_VIBGA</name>
<evidence type="ECO:0000256" key="1">
    <source>
        <dbReference type="ARBA" id="ARBA00004533"/>
    </source>
</evidence>
<dbReference type="Gene3D" id="3.30.450.20">
    <property type="entry name" value="PAS domain"/>
    <property type="match status" value="1"/>
</dbReference>
<feature type="signal peptide" evidence="2">
    <location>
        <begin position="1"/>
        <end position="20"/>
    </location>
</feature>
<protein>
    <recommendedName>
        <fullName evidence="5">Chemotaxis protein</fullName>
    </recommendedName>
</protein>
<evidence type="ECO:0000313" key="3">
    <source>
        <dbReference type="EMBL" id="ASA58343.1"/>
    </source>
</evidence>
<sequence>MIFTVLLSLTSLLPLTSVHAEGAPDSLKELIPQLESWGRDPVLIEAVEAQNKQKVSLDEIKKMDETWRNTSDVNDFMSSLMSNKAAKRLLELENSMPFLIELFLMDNQGANVAMTNKTSDYWQGDEDKFIQSFNGGQGKDYIGEVEYDDSVLSYLVQVSVPVIDPQGKTIGALTIGINLDEYEDQ</sequence>
<evidence type="ECO:0000313" key="4">
    <source>
        <dbReference type="Proteomes" id="UP000196708"/>
    </source>
</evidence>
<dbReference type="KEGG" id="vga:BSQ33_20870"/>
<dbReference type="OrthoDB" id="195732at2"/>
<evidence type="ECO:0008006" key="5">
    <source>
        <dbReference type="Google" id="ProtNLM"/>
    </source>
</evidence>
<dbReference type="AlphaFoldDB" id="A0A1Z2SMA8"/>
<dbReference type="CDD" id="cd18773">
    <property type="entry name" value="PDC1_HK_sensor"/>
    <property type="match status" value="1"/>
</dbReference>
<dbReference type="InterPro" id="IPR029151">
    <property type="entry name" value="Sensor-like_sf"/>
</dbReference>
<feature type="chain" id="PRO_5012870831" description="Chemotaxis protein" evidence="2">
    <location>
        <begin position="21"/>
        <end position="185"/>
    </location>
</feature>
<dbReference type="SUPFAM" id="SSF103190">
    <property type="entry name" value="Sensory domain-like"/>
    <property type="match status" value="1"/>
</dbReference>
<proteinExistence type="predicted"/>
<keyword evidence="2" id="KW-0732">Signal</keyword>
<gene>
    <name evidence="3" type="ORF">BSQ33_20870</name>
</gene>
<comment type="subcellular location">
    <subcellularLocation>
        <location evidence="1">Cell inner membrane</location>
    </subcellularLocation>
</comment>
<dbReference type="EMBL" id="CP018836">
    <property type="protein sequence ID" value="ASA58343.1"/>
    <property type="molecule type" value="Genomic_DNA"/>
</dbReference>
<organism evidence="3 4">
    <name type="scientific">Vibrio gazogenes</name>
    <dbReference type="NCBI Taxonomy" id="687"/>
    <lineage>
        <taxon>Bacteria</taxon>
        <taxon>Pseudomonadati</taxon>
        <taxon>Pseudomonadota</taxon>
        <taxon>Gammaproteobacteria</taxon>
        <taxon>Vibrionales</taxon>
        <taxon>Vibrionaceae</taxon>
        <taxon>Vibrio</taxon>
    </lineage>
</organism>
<dbReference type="Proteomes" id="UP000196708">
    <property type="component" value="Chromosome 2"/>
</dbReference>
<evidence type="ECO:0000256" key="2">
    <source>
        <dbReference type="SAM" id="SignalP"/>
    </source>
</evidence>
<dbReference type="GO" id="GO:0005886">
    <property type="term" value="C:plasma membrane"/>
    <property type="evidence" value="ECO:0007669"/>
    <property type="project" value="UniProtKB-SubCell"/>
</dbReference>
<reference evidence="3 4" key="1">
    <citation type="submission" date="2016-12" db="EMBL/GenBank/DDBJ databases">
        <authorList>
            <person name="Song W.-J."/>
            <person name="Kurnit D.M."/>
        </authorList>
    </citation>
    <scope>NUCLEOTIDE SEQUENCE [LARGE SCALE GENOMIC DNA]</scope>
    <source>
        <strain evidence="3 4">ATCC 43942</strain>
    </source>
</reference>
<accession>A0A1Z2SMA8</accession>